<keyword evidence="2" id="KW-1185">Reference proteome</keyword>
<protein>
    <submittedName>
        <fullName evidence="3">Uncharacterized protein LOC110426394</fullName>
    </submittedName>
</protein>
<organism evidence="2 3">
    <name type="scientific">Herrania umbratica</name>
    <dbReference type="NCBI Taxonomy" id="108875"/>
    <lineage>
        <taxon>Eukaryota</taxon>
        <taxon>Viridiplantae</taxon>
        <taxon>Streptophyta</taxon>
        <taxon>Embryophyta</taxon>
        <taxon>Tracheophyta</taxon>
        <taxon>Spermatophyta</taxon>
        <taxon>Magnoliopsida</taxon>
        <taxon>eudicotyledons</taxon>
        <taxon>Gunneridae</taxon>
        <taxon>Pentapetalae</taxon>
        <taxon>rosids</taxon>
        <taxon>malvids</taxon>
        <taxon>Malvales</taxon>
        <taxon>Malvaceae</taxon>
        <taxon>Byttnerioideae</taxon>
        <taxon>Herrania</taxon>
    </lineage>
</organism>
<evidence type="ECO:0000256" key="1">
    <source>
        <dbReference type="SAM" id="MobiDB-lite"/>
    </source>
</evidence>
<dbReference type="Proteomes" id="UP000504621">
    <property type="component" value="Unplaced"/>
</dbReference>
<reference evidence="3" key="1">
    <citation type="submission" date="2025-08" db="UniProtKB">
        <authorList>
            <consortium name="RefSeq"/>
        </authorList>
    </citation>
    <scope>IDENTIFICATION</scope>
    <source>
        <tissue evidence="3">Leaf</tissue>
    </source>
</reference>
<proteinExistence type="predicted"/>
<evidence type="ECO:0000313" key="2">
    <source>
        <dbReference type="Proteomes" id="UP000504621"/>
    </source>
</evidence>
<name>A0A6J1BDS8_9ROSI</name>
<feature type="compositionally biased region" description="Basic and acidic residues" evidence="1">
    <location>
        <begin position="78"/>
        <end position="90"/>
    </location>
</feature>
<dbReference type="GeneID" id="110426394"/>
<gene>
    <name evidence="3" type="primary">LOC110426394</name>
</gene>
<accession>A0A6J1BDS8</accession>
<dbReference type="RefSeq" id="XP_021297283.1">
    <property type="nucleotide sequence ID" value="XM_021441608.1"/>
</dbReference>
<evidence type="ECO:0000313" key="3">
    <source>
        <dbReference type="RefSeq" id="XP_021297283.1"/>
    </source>
</evidence>
<feature type="region of interest" description="Disordered" evidence="1">
    <location>
        <begin position="75"/>
        <end position="97"/>
    </location>
</feature>
<dbReference type="AlphaFoldDB" id="A0A6J1BDS8"/>
<dbReference type="OrthoDB" id="1936908at2759"/>
<sequence length="137" mass="15856">MSMMEYDIRFIQLSCYAQYLVLTKEKRIKRLVRGLIKPLFKVIVAKRFATYSVVVHAARLIESYRIGTMMERNRARKATMDSRRGQRDSSETQSPISMGRWVQEGTTSMLRPLQNSDSFSLLGRRELFSGVSNLVLV</sequence>